<feature type="region of interest" description="Disordered" evidence="1">
    <location>
        <begin position="53"/>
        <end position="75"/>
    </location>
</feature>
<dbReference type="PANTHER" id="PTHR43308:SF5">
    <property type="entry name" value="S-LAYER PROTEIN _ PEPTIDOGLYCAN ENDO-BETA-N-ACETYLGLUCOSAMINIDASE"/>
    <property type="match status" value="1"/>
</dbReference>
<dbReference type="Pfam" id="PF00395">
    <property type="entry name" value="SLH"/>
    <property type="match status" value="3"/>
</dbReference>
<feature type="compositionally biased region" description="Basic and acidic residues" evidence="1">
    <location>
        <begin position="802"/>
        <end position="816"/>
    </location>
</feature>
<evidence type="ECO:0000313" key="5">
    <source>
        <dbReference type="Proteomes" id="UP001519306"/>
    </source>
</evidence>
<feature type="compositionally biased region" description="Low complexity" evidence="1">
    <location>
        <begin position="775"/>
        <end position="794"/>
    </location>
</feature>
<comment type="caution">
    <text evidence="4">The sequence shown here is derived from an EMBL/GenBank/DDBJ whole genome shotgun (WGS) entry which is preliminary data.</text>
</comment>
<dbReference type="InterPro" id="IPR051465">
    <property type="entry name" value="Cell_Envelope_Struct_Comp"/>
</dbReference>
<evidence type="ECO:0000259" key="3">
    <source>
        <dbReference type="PROSITE" id="PS51272"/>
    </source>
</evidence>
<feature type="region of interest" description="Disordered" evidence="1">
    <location>
        <begin position="885"/>
        <end position="906"/>
    </location>
</feature>
<feature type="chain" id="PRO_5045678017" description="SLH domain-containing protein" evidence="2">
    <location>
        <begin position="27"/>
        <end position="1097"/>
    </location>
</feature>
<dbReference type="Proteomes" id="UP001519306">
    <property type="component" value="Unassembled WGS sequence"/>
</dbReference>
<evidence type="ECO:0000256" key="2">
    <source>
        <dbReference type="SAM" id="SignalP"/>
    </source>
</evidence>
<dbReference type="RefSeq" id="WP_210060916.1">
    <property type="nucleotide sequence ID" value="NZ_JAGGLJ010000010.1"/>
</dbReference>
<name>A0ABS4KCZ0_9FIRM</name>
<feature type="domain" description="SLH" evidence="3">
    <location>
        <begin position="1015"/>
        <end position="1078"/>
    </location>
</feature>
<reference evidence="4 5" key="1">
    <citation type="submission" date="2021-03" db="EMBL/GenBank/DDBJ databases">
        <title>Genomic Encyclopedia of Type Strains, Phase IV (KMG-IV): sequencing the most valuable type-strain genomes for metagenomic binning, comparative biology and taxonomic classification.</title>
        <authorList>
            <person name="Goeker M."/>
        </authorList>
    </citation>
    <scope>NUCLEOTIDE SEQUENCE [LARGE SCALE GENOMIC DNA]</scope>
    <source>
        <strain evidence="4 5">DSM 27563</strain>
    </source>
</reference>
<keyword evidence="2" id="KW-0732">Signal</keyword>
<proteinExistence type="predicted"/>
<accession>A0ABS4KCZ0</accession>
<dbReference type="InterPro" id="IPR001119">
    <property type="entry name" value="SLH_dom"/>
</dbReference>
<dbReference type="PANTHER" id="PTHR43308">
    <property type="entry name" value="OUTER MEMBRANE PROTEIN ALPHA-RELATED"/>
    <property type="match status" value="1"/>
</dbReference>
<organism evidence="4 5">
    <name type="scientific">Peptoniphilus stercorisuis</name>
    <dbReference type="NCBI Taxonomy" id="1436965"/>
    <lineage>
        <taxon>Bacteria</taxon>
        <taxon>Bacillati</taxon>
        <taxon>Bacillota</taxon>
        <taxon>Tissierellia</taxon>
        <taxon>Tissierellales</taxon>
        <taxon>Peptoniphilaceae</taxon>
        <taxon>Peptoniphilus</taxon>
    </lineage>
</organism>
<feature type="region of interest" description="Disordered" evidence="1">
    <location>
        <begin position="770"/>
        <end position="816"/>
    </location>
</feature>
<dbReference type="PROSITE" id="PS51272">
    <property type="entry name" value="SLH"/>
    <property type="match status" value="3"/>
</dbReference>
<evidence type="ECO:0000256" key="1">
    <source>
        <dbReference type="SAM" id="MobiDB-lite"/>
    </source>
</evidence>
<gene>
    <name evidence="4" type="ORF">J2Z71_001170</name>
</gene>
<keyword evidence="5" id="KW-1185">Reference proteome</keyword>
<sequence>MNNKKILSILLAGTMLNGLVPYNVFANEEKLQEEQEKAVVEIVEDSKEKTLHKKEDTLEKSVKEEKREEEPKIKEEVQEDGPKIEEKLNFRKAQTRLAKFSNENIGLMPLKVLDGKPVELNGREINRYEMTFDMNMFYLNMEIGDIITLELDEKYNNYEIEKYEIFSDCEIVENSINGKNVKIKITGNNPGIELKGKKLKEIYVGNGVLEGEFNQAKNGEFKIKANDDSDEKVFLYWDFTYDTDKEYHIVKGDIFSRELTIRNLGGSETFEVEAVFGDKNKKFDLNTNHTLVNNEKVNRYIEFKCGEKITIRANPENSKDKFKEWDINVRGNVTGIYERKIEEEIKKGIKENEITFTMPYANLDIRPEFEYDNSHNDDNEIYLEEITLNINLLNEELKDKDYTVFIKKDNSYKMIDKDDNGKYVLKADDVEHSYNINILKDGYRQSVFSIYVDNRGDENYFKINKNRYEDITYNIEDNNVTANVKLYRLRDVKVKQPGMRTEFRKIGEKEEIHLNRKSSKDDFIRWEVIGVEGLTEQQLTNKEHDSRIDFEIPEVDKEKDNGIYIKEITKNSYKEYDFKVKNGKILSINGESVDSSKIKTIKEGQNEYKVIKAKDGDFIELEVENKGDFSRWEESVKCTVVWDRENENKNEYKQEKILVEILDGDASIEATKENDMPNYQRININSVKVYNDCILIDSDEPYADIVVRGYNGEKLFLGKTDKNGNAKINIKKFAENGGNISLEKEIDFGHKNAYVNIEKKIVEIIDRNYDEKDSSNNNSSNDNSSNGNSSNNSSSKDDDDSKYDKGDKVSVRDLEIREKSNGKTRIKGYIRSHKNSYISIYNDGYYVDYVKTDSDGDFDITIDEEVDSKSDLKFYAGKVRNKLEGEKDSKDDKKDNEKTESKKEENVNEIAKNIVKKHSNKGYVKGYSDGSFKPNNKVTRAEAVSMFARLINGSDDFKSSNNKFTDVDGWYADAISFISEKGLMSGYSDGSFKPNNEMTRAEFATMISKYINVGNNEKSFVDISGHWAEDAIAKVSSAGIINGYPSGEFKPDATITRAEAIAMLNRVFNKSTSGANVEFSDVKESDWFYEEIAKAIN</sequence>
<evidence type="ECO:0000313" key="4">
    <source>
        <dbReference type="EMBL" id="MBP2025627.1"/>
    </source>
</evidence>
<dbReference type="EMBL" id="JAGGLJ010000010">
    <property type="protein sequence ID" value="MBP2025627.1"/>
    <property type="molecule type" value="Genomic_DNA"/>
</dbReference>
<feature type="domain" description="SLH" evidence="3">
    <location>
        <begin position="958"/>
        <end position="1014"/>
    </location>
</feature>
<protein>
    <recommendedName>
        <fullName evidence="3">SLH domain-containing protein</fullName>
    </recommendedName>
</protein>
<feature type="domain" description="SLH" evidence="3">
    <location>
        <begin position="898"/>
        <end position="957"/>
    </location>
</feature>
<feature type="signal peptide" evidence="2">
    <location>
        <begin position="1"/>
        <end position="26"/>
    </location>
</feature>